<protein>
    <submittedName>
        <fullName evidence="1">Uncharacterized protein</fullName>
    </submittedName>
</protein>
<keyword evidence="2" id="KW-1185">Reference proteome</keyword>
<reference evidence="2" key="1">
    <citation type="submission" date="2015-09" db="EMBL/GenBank/DDBJ databases">
        <authorList>
            <consortium name="Pathogen Informatics"/>
        </authorList>
    </citation>
    <scope>NUCLEOTIDE SEQUENCE [LARGE SCALE GENOMIC DNA]</scope>
    <source>
        <strain evidence="2">Lake Konstanz</strain>
    </source>
</reference>
<organism evidence="1 2">
    <name type="scientific">Bodo saltans</name>
    <name type="common">Flagellated protozoan</name>
    <dbReference type="NCBI Taxonomy" id="75058"/>
    <lineage>
        <taxon>Eukaryota</taxon>
        <taxon>Discoba</taxon>
        <taxon>Euglenozoa</taxon>
        <taxon>Kinetoplastea</taxon>
        <taxon>Metakinetoplastina</taxon>
        <taxon>Eubodonida</taxon>
        <taxon>Bodonidae</taxon>
        <taxon>Bodo</taxon>
    </lineage>
</organism>
<accession>A0A0S4JM66</accession>
<gene>
    <name evidence="1" type="ORF">BSAL_26960</name>
</gene>
<dbReference type="AlphaFoldDB" id="A0A0S4JM66"/>
<sequence length="151" mass="16343">MQSMSVPFHHKNLFHHALPPPPSTPSAPLRLQASSQHRPLQLTQERMLHVPRDENGGICHQIHHKTGGSLADIARTAIGNSISSSDISGPVPDASVNDYTIDEVVALVLSVLPYVHENAVRARCLDLISDFGGEHHDASDIADEVISLMLA</sequence>
<dbReference type="VEuPathDB" id="TriTrypDB:BSAL_26960"/>
<name>A0A0S4JM66_BODSA</name>
<dbReference type="Proteomes" id="UP000051952">
    <property type="component" value="Unassembled WGS sequence"/>
</dbReference>
<evidence type="ECO:0000313" key="1">
    <source>
        <dbReference type="EMBL" id="CUG90476.1"/>
    </source>
</evidence>
<dbReference type="EMBL" id="CYKH01001836">
    <property type="protein sequence ID" value="CUG90476.1"/>
    <property type="molecule type" value="Genomic_DNA"/>
</dbReference>
<evidence type="ECO:0000313" key="2">
    <source>
        <dbReference type="Proteomes" id="UP000051952"/>
    </source>
</evidence>
<proteinExistence type="predicted"/>